<feature type="compositionally biased region" description="Basic residues" evidence="1">
    <location>
        <begin position="15"/>
        <end position="25"/>
    </location>
</feature>
<sequence length="67" mass="7887">MATAEQRGLSNSNLVHRRKKNRGMRRLGPLRQRKKEIRKKVAPYSAVKKNTYGSRLCFFICFFSDIK</sequence>
<organism evidence="2 3">
    <name type="scientific">Setaria italica</name>
    <name type="common">Foxtail millet</name>
    <name type="synonym">Panicum italicum</name>
    <dbReference type="NCBI Taxonomy" id="4555"/>
    <lineage>
        <taxon>Eukaryota</taxon>
        <taxon>Viridiplantae</taxon>
        <taxon>Streptophyta</taxon>
        <taxon>Embryophyta</taxon>
        <taxon>Tracheophyta</taxon>
        <taxon>Spermatophyta</taxon>
        <taxon>Magnoliopsida</taxon>
        <taxon>Liliopsida</taxon>
        <taxon>Poales</taxon>
        <taxon>Poaceae</taxon>
        <taxon>PACMAD clade</taxon>
        <taxon>Panicoideae</taxon>
        <taxon>Panicodae</taxon>
        <taxon>Paniceae</taxon>
        <taxon>Cenchrinae</taxon>
        <taxon>Setaria</taxon>
    </lineage>
</organism>
<reference evidence="2" key="2">
    <citation type="submission" date="2018-08" db="UniProtKB">
        <authorList>
            <consortium name="EnsemblPlants"/>
        </authorList>
    </citation>
    <scope>IDENTIFICATION</scope>
    <source>
        <strain evidence="2">Yugu1</strain>
    </source>
</reference>
<proteinExistence type="predicted"/>
<dbReference type="InParanoid" id="K3YXF8"/>
<name>K3YXF8_SETIT</name>
<dbReference type="EnsemblPlants" id="KQL31553">
    <property type="protein sequence ID" value="KQL31553"/>
    <property type="gene ID" value="SETIT_018954mg"/>
</dbReference>
<dbReference type="Proteomes" id="UP000004995">
    <property type="component" value="Unassembled WGS sequence"/>
</dbReference>
<accession>K3YXF8</accession>
<evidence type="ECO:0000313" key="3">
    <source>
        <dbReference type="Proteomes" id="UP000004995"/>
    </source>
</evidence>
<reference evidence="3" key="1">
    <citation type="journal article" date="2012" name="Nat. Biotechnol.">
        <title>Reference genome sequence of the model plant Setaria.</title>
        <authorList>
            <person name="Bennetzen J.L."/>
            <person name="Schmutz J."/>
            <person name="Wang H."/>
            <person name="Percifield R."/>
            <person name="Hawkins J."/>
            <person name="Pontaroli A.C."/>
            <person name="Estep M."/>
            <person name="Feng L."/>
            <person name="Vaughn J.N."/>
            <person name="Grimwood J."/>
            <person name="Jenkins J."/>
            <person name="Barry K."/>
            <person name="Lindquist E."/>
            <person name="Hellsten U."/>
            <person name="Deshpande S."/>
            <person name="Wang X."/>
            <person name="Wu X."/>
            <person name="Mitros T."/>
            <person name="Triplett J."/>
            <person name="Yang X."/>
            <person name="Ye C.Y."/>
            <person name="Mauro-Herrera M."/>
            <person name="Wang L."/>
            <person name="Li P."/>
            <person name="Sharma M."/>
            <person name="Sharma R."/>
            <person name="Ronald P.C."/>
            <person name="Panaud O."/>
            <person name="Kellogg E.A."/>
            <person name="Brutnell T.P."/>
            <person name="Doust A.N."/>
            <person name="Tuskan G.A."/>
            <person name="Rokhsar D."/>
            <person name="Devos K.M."/>
        </authorList>
    </citation>
    <scope>NUCLEOTIDE SEQUENCE [LARGE SCALE GENOMIC DNA]</scope>
    <source>
        <strain evidence="3">cv. Yugu1</strain>
    </source>
</reference>
<dbReference type="HOGENOM" id="CLU_2817280_0_0_1"/>
<feature type="region of interest" description="Disordered" evidence="1">
    <location>
        <begin position="1"/>
        <end position="33"/>
    </location>
</feature>
<evidence type="ECO:0000313" key="2">
    <source>
        <dbReference type="EnsemblPlants" id="KQL31553"/>
    </source>
</evidence>
<dbReference type="Gramene" id="KQL31553">
    <property type="protein sequence ID" value="KQL31553"/>
    <property type="gene ID" value="SETIT_018954mg"/>
</dbReference>
<protein>
    <submittedName>
        <fullName evidence="2">Uncharacterized protein</fullName>
    </submittedName>
</protein>
<dbReference type="EMBL" id="AGNK02000557">
    <property type="status" value="NOT_ANNOTATED_CDS"/>
    <property type="molecule type" value="Genomic_DNA"/>
</dbReference>
<dbReference type="AlphaFoldDB" id="K3YXF8"/>
<evidence type="ECO:0000256" key="1">
    <source>
        <dbReference type="SAM" id="MobiDB-lite"/>
    </source>
</evidence>
<keyword evidence="3" id="KW-1185">Reference proteome</keyword>